<evidence type="ECO:0000313" key="4">
    <source>
        <dbReference type="Proteomes" id="UP001215598"/>
    </source>
</evidence>
<dbReference type="EMBL" id="JARKIB010000716">
    <property type="protein sequence ID" value="KAJ7693766.1"/>
    <property type="molecule type" value="Genomic_DNA"/>
</dbReference>
<keyword evidence="4" id="KW-1185">Reference proteome</keyword>
<proteinExistence type="predicted"/>
<protein>
    <submittedName>
        <fullName evidence="3">Uncharacterized protein</fullName>
    </submittedName>
</protein>
<feature type="compositionally biased region" description="Polar residues" evidence="1">
    <location>
        <begin position="11"/>
        <end position="23"/>
    </location>
</feature>
<gene>
    <name evidence="3" type="ORF">B0H16DRAFT_1718030</name>
    <name evidence="2" type="ORF">B0H16DRAFT_1751431</name>
</gene>
<comment type="caution">
    <text evidence="3">The sequence shown here is derived from an EMBL/GenBank/DDBJ whole genome shotgun (WGS) entry which is preliminary data.</text>
</comment>
<dbReference type="EMBL" id="JARKIB010000027">
    <property type="protein sequence ID" value="KAJ7764815.1"/>
    <property type="molecule type" value="Genomic_DNA"/>
</dbReference>
<reference evidence="3" key="1">
    <citation type="submission" date="2023-03" db="EMBL/GenBank/DDBJ databases">
        <title>Massive genome expansion in bonnet fungi (Mycena s.s.) driven by repeated elements and novel gene families across ecological guilds.</title>
        <authorList>
            <consortium name="Lawrence Berkeley National Laboratory"/>
            <person name="Harder C.B."/>
            <person name="Miyauchi S."/>
            <person name="Viragh M."/>
            <person name="Kuo A."/>
            <person name="Thoen E."/>
            <person name="Andreopoulos B."/>
            <person name="Lu D."/>
            <person name="Skrede I."/>
            <person name="Drula E."/>
            <person name="Henrissat B."/>
            <person name="Morin E."/>
            <person name="Kohler A."/>
            <person name="Barry K."/>
            <person name="LaButti K."/>
            <person name="Morin E."/>
            <person name="Salamov A."/>
            <person name="Lipzen A."/>
            <person name="Mereny Z."/>
            <person name="Hegedus B."/>
            <person name="Baldrian P."/>
            <person name="Stursova M."/>
            <person name="Weitz H."/>
            <person name="Taylor A."/>
            <person name="Grigoriev I.V."/>
            <person name="Nagy L.G."/>
            <person name="Martin F."/>
            <person name="Kauserud H."/>
        </authorList>
    </citation>
    <scope>NUCLEOTIDE SEQUENCE</scope>
    <source>
        <strain evidence="3">CBHHK182m</strain>
    </source>
</reference>
<accession>A0AAD7JL61</accession>
<name>A0AAD7JL61_9AGAR</name>
<evidence type="ECO:0000256" key="1">
    <source>
        <dbReference type="SAM" id="MobiDB-lite"/>
    </source>
</evidence>
<dbReference type="AlphaFoldDB" id="A0AAD7JL61"/>
<organism evidence="3 4">
    <name type="scientific">Mycena metata</name>
    <dbReference type="NCBI Taxonomy" id="1033252"/>
    <lineage>
        <taxon>Eukaryota</taxon>
        <taxon>Fungi</taxon>
        <taxon>Dikarya</taxon>
        <taxon>Basidiomycota</taxon>
        <taxon>Agaricomycotina</taxon>
        <taxon>Agaricomycetes</taxon>
        <taxon>Agaricomycetidae</taxon>
        <taxon>Agaricales</taxon>
        <taxon>Marasmiineae</taxon>
        <taxon>Mycenaceae</taxon>
        <taxon>Mycena</taxon>
    </lineage>
</organism>
<dbReference type="Proteomes" id="UP001215598">
    <property type="component" value="Unassembled WGS sequence"/>
</dbReference>
<evidence type="ECO:0000313" key="3">
    <source>
        <dbReference type="EMBL" id="KAJ7764815.1"/>
    </source>
</evidence>
<evidence type="ECO:0000313" key="2">
    <source>
        <dbReference type="EMBL" id="KAJ7693766.1"/>
    </source>
</evidence>
<sequence>MANPPSDKLVSDTNQTTDQSLASDAQCRCKTPTEAENAVSNAENRATPPADLQKGERYTDMSYLGYTPYIFHTQIQSNCARSRM</sequence>
<feature type="region of interest" description="Disordered" evidence="1">
    <location>
        <begin position="1"/>
        <end position="54"/>
    </location>
</feature>